<protein>
    <submittedName>
        <fullName evidence="2">Acyl carrier protein</fullName>
    </submittedName>
</protein>
<name>A0A4Q7ZN90_9ACTN</name>
<evidence type="ECO:0000313" key="3">
    <source>
        <dbReference type="Proteomes" id="UP000292564"/>
    </source>
</evidence>
<dbReference type="InterPro" id="IPR036736">
    <property type="entry name" value="ACP-like_sf"/>
</dbReference>
<dbReference type="RefSeq" id="WP_130510472.1">
    <property type="nucleotide sequence ID" value="NZ_SHKY01000001.1"/>
</dbReference>
<gene>
    <name evidence="2" type="ORF">EV385_3582</name>
</gene>
<keyword evidence="3" id="KW-1185">Reference proteome</keyword>
<dbReference type="SUPFAM" id="SSF47336">
    <property type="entry name" value="ACP-like"/>
    <property type="match status" value="1"/>
</dbReference>
<evidence type="ECO:0000259" key="1">
    <source>
        <dbReference type="Pfam" id="PF00550"/>
    </source>
</evidence>
<dbReference type="OrthoDB" id="5326335at2"/>
<dbReference type="EMBL" id="SHKY01000001">
    <property type="protein sequence ID" value="RZU51749.1"/>
    <property type="molecule type" value="Genomic_DNA"/>
</dbReference>
<accession>A0A4Q7ZN90</accession>
<reference evidence="2 3" key="1">
    <citation type="submission" date="2019-02" db="EMBL/GenBank/DDBJ databases">
        <title>Sequencing the genomes of 1000 actinobacteria strains.</title>
        <authorList>
            <person name="Klenk H.-P."/>
        </authorList>
    </citation>
    <scope>NUCLEOTIDE SEQUENCE [LARGE SCALE GENOMIC DNA]</scope>
    <source>
        <strain evidence="2 3">DSM 45162</strain>
    </source>
</reference>
<feature type="domain" description="Carrier" evidence="1">
    <location>
        <begin position="5"/>
        <end position="67"/>
    </location>
</feature>
<proteinExistence type="predicted"/>
<dbReference type="Gene3D" id="1.10.1200.10">
    <property type="entry name" value="ACP-like"/>
    <property type="match status" value="1"/>
</dbReference>
<organism evidence="2 3">
    <name type="scientific">Krasilnikovia cinnamomea</name>
    <dbReference type="NCBI Taxonomy" id="349313"/>
    <lineage>
        <taxon>Bacteria</taxon>
        <taxon>Bacillati</taxon>
        <taxon>Actinomycetota</taxon>
        <taxon>Actinomycetes</taxon>
        <taxon>Micromonosporales</taxon>
        <taxon>Micromonosporaceae</taxon>
        <taxon>Krasilnikovia</taxon>
    </lineage>
</organism>
<dbReference type="Pfam" id="PF00550">
    <property type="entry name" value="PP-binding"/>
    <property type="match status" value="1"/>
</dbReference>
<dbReference type="InterPro" id="IPR009081">
    <property type="entry name" value="PP-bd_ACP"/>
</dbReference>
<evidence type="ECO:0000313" key="2">
    <source>
        <dbReference type="EMBL" id="RZU51749.1"/>
    </source>
</evidence>
<comment type="caution">
    <text evidence="2">The sequence shown here is derived from an EMBL/GenBank/DDBJ whole genome shotgun (WGS) entry which is preliminary data.</text>
</comment>
<dbReference type="AlphaFoldDB" id="A0A4Q7ZN90"/>
<sequence length="86" mass="9647">MTDLQRLRDVFRAALDLPADAPVDDLHYQDHEKWDSLAHMSLIAALEDEFSVMIDTEDVINMSSFSEAMKILGKYGVASDGWSSRG</sequence>
<dbReference type="Proteomes" id="UP000292564">
    <property type="component" value="Unassembled WGS sequence"/>
</dbReference>